<evidence type="ECO:0000313" key="3">
    <source>
        <dbReference type="Proteomes" id="UP000184368"/>
    </source>
</evidence>
<keyword evidence="1" id="KW-0812">Transmembrane</keyword>
<sequence>MQYVLSEMIVMVCVHPGLLCIAAISREQCKWVDTNKIHSLTGWGPLIMIILVAQMFKWDCITNLKVWTGRMVVGDLPHTRYATH</sequence>
<reference evidence="2 3" key="1">
    <citation type="submission" date="2016-11" db="EMBL/GenBank/DDBJ databases">
        <authorList>
            <person name="Jaros S."/>
            <person name="Januszkiewicz K."/>
            <person name="Wedrychowicz H."/>
        </authorList>
    </citation>
    <scope>NUCLEOTIDE SEQUENCE [LARGE SCALE GENOMIC DNA]</scope>
    <source>
        <strain evidence="2 3">DSM 26897</strain>
    </source>
</reference>
<feature type="transmembrane region" description="Helical" evidence="1">
    <location>
        <begin position="6"/>
        <end position="25"/>
    </location>
</feature>
<dbReference type="AlphaFoldDB" id="A0A1M4SX61"/>
<dbReference type="EMBL" id="FQUO01000001">
    <property type="protein sequence ID" value="SHE36784.1"/>
    <property type="molecule type" value="Genomic_DNA"/>
</dbReference>
<evidence type="ECO:0000256" key="1">
    <source>
        <dbReference type="SAM" id="Phobius"/>
    </source>
</evidence>
<keyword evidence="3" id="KW-1185">Reference proteome</keyword>
<name>A0A1M4SX61_9BACT</name>
<dbReference type="Proteomes" id="UP000184368">
    <property type="component" value="Unassembled WGS sequence"/>
</dbReference>
<protein>
    <submittedName>
        <fullName evidence="2">Uncharacterized protein</fullName>
    </submittedName>
</protein>
<organism evidence="2 3">
    <name type="scientific">Cnuella takakiae</name>
    <dbReference type="NCBI Taxonomy" id="1302690"/>
    <lineage>
        <taxon>Bacteria</taxon>
        <taxon>Pseudomonadati</taxon>
        <taxon>Bacteroidota</taxon>
        <taxon>Chitinophagia</taxon>
        <taxon>Chitinophagales</taxon>
        <taxon>Chitinophagaceae</taxon>
        <taxon>Cnuella</taxon>
    </lineage>
</organism>
<feature type="transmembrane region" description="Helical" evidence="1">
    <location>
        <begin position="37"/>
        <end position="56"/>
    </location>
</feature>
<accession>A0A1M4SX61</accession>
<evidence type="ECO:0000313" key="2">
    <source>
        <dbReference type="EMBL" id="SHE36784.1"/>
    </source>
</evidence>
<proteinExistence type="predicted"/>
<keyword evidence="1" id="KW-0472">Membrane</keyword>
<keyword evidence="1" id="KW-1133">Transmembrane helix</keyword>
<gene>
    <name evidence="2" type="ORF">SAMN05444008_101263</name>
</gene>